<evidence type="ECO:0008006" key="2">
    <source>
        <dbReference type="Google" id="ProtNLM"/>
    </source>
</evidence>
<proteinExistence type="predicted"/>
<organism evidence="1">
    <name type="scientific">Meiothermus ruber</name>
    <dbReference type="NCBI Taxonomy" id="277"/>
    <lineage>
        <taxon>Bacteria</taxon>
        <taxon>Thermotogati</taxon>
        <taxon>Deinococcota</taxon>
        <taxon>Deinococci</taxon>
        <taxon>Thermales</taxon>
        <taxon>Thermaceae</taxon>
        <taxon>Meiothermus</taxon>
    </lineage>
</organism>
<dbReference type="AlphaFoldDB" id="A0A7C3HRL3"/>
<reference evidence="1" key="1">
    <citation type="journal article" date="2020" name="mSystems">
        <title>Genome- and Community-Level Interaction Insights into Carbon Utilization and Element Cycling Functions of Hydrothermarchaeota in Hydrothermal Sediment.</title>
        <authorList>
            <person name="Zhou Z."/>
            <person name="Liu Y."/>
            <person name="Xu W."/>
            <person name="Pan J."/>
            <person name="Luo Z.H."/>
            <person name="Li M."/>
        </authorList>
    </citation>
    <scope>NUCLEOTIDE SEQUENCE [LARGE SCALE GENOMIC DNA]</scope>
    <source>
        <strain evidence="1">SpSt-524</strain>
    </source>
</reference>
<dbReference type="InterPro" id="IPR019994">
    <property type="entry name" value="Lipid-A-disac_synthase-rel_put"/>
</dbReference>
<dbReference type="PANTHER" id="PTHR39517">
    <property type="entry name" value="SLL0192 PROTEIN"/>
    <property type="match status" value="1"/>
</dbReference>
<protein>
    <recommendedName>
        <fullName evidence="2">Lipid-A-disaccharide synthase</fullName>
    </recommendedName>
</protein>
<dbReference type="SUPFAM" id="SSF53756">
    <property type="entry name" value="UDP-Glycosyltransferase/glycogen phosphorylase"/>
    <property type="match status" value="1"/>
</dbReference>
<sequence length="393" mass="42329">MRRVVIVSNGHGEDIIGTVLARELVALGYEVQAVPLVGKGNAYQQAGIRVLGPRKEMPSGGFAVQSAASIWADLKAGWFSMSLGHYQAVRAAARDAIATLVVGDIYGILVGSVFGKRPLFQMQCLVSVRAWEPGRGGNPYGPLERALMRRAVKVYPRELEAETWLRAHGVKNAHYLGNPMLDALDGGPLELPPPYLLLLPGSRTDAYQSLPLMLEACRLLRDAALTPVVAWAGLPLDRLELKDYRLEATGRSEGVTHRLSHPDGTVVYLAQRAFGAALRGSRLALSTSGTAAEQAAGYGVPLVGFPTHGPQYTRGFAENQKRLLGDALMLTEPSPEAVVRAVRAFLSSETLLQRARAAGKAAMGEPGAAARIALDIHQHLQAIEREPEQSRSR</sequence>
<gene>
    <name evidence="1" type="ORF">ENS82_06190</name>
</gene>
<evidence type="ECO:0000313" key="1">
    <source>
        <dbReference type="EMBL" id="HFG20301.1"/>
    </source>
</evidence>
<dbReference type="NCBIfam" id="TIGR03492">
    <property type="entry name" value="lipid-A-disaccharide synthase-related protein"/>
    <property type="match status" value="1"/>
</dbReference>
<dbReference type="EMBL" id="DSWI01000012">
    <property type="protein sequence ID" value="HFG20301.1"/>
    <property type="molecule type" value="Genomic_DNA"/>
</dbReference>
<accession>A0A7C3HRL3</accession>
<dbReference type="PANTHER" id="PTHR39517:SF1">
    <property type="entry name" value="LIPID-A-DISACCHARIDE SYNTHASE"/>
    <property type="match status" value="1"/>
</dbReference>
<name>A0A7C3HRL3_MEIRU</name>
<comment type="caution">
    <text evidence="1">The sequence shown here is derived from an EMBL/GenBank/DDBJ whole genome shotgun (WGS) entry which is preliminary data.</text>
</comment>